<dbReference type="eggNOG" id="COG0280">
    <property type="taxonomic scope" value="Bacteria"/>
</dbReference>
<accession>F7NFR5</accession>
<evidence type="ECO:0000256" key="1">
    <source>
        <dbReference type="ARBA" id="ARBA00005656"/>
    </source>
</evidence>
<keyword evidence="2 5" id="KW-0808">Transferase</keyword>
<dbReference type="InterPro" id="IPR050500">
    <property type="entry name" value="Phos_Acetyltrans/Butyryltrans"/>
</dbReference>
<dbReference type="STRING" id="1009370.ALO_04483"/>
<evidence type="ECO:0000259" key="4">
    <source>
        <dbReference type="Pfam" id="PF01515"/>
    </source>
</evidence>
<dbReference type="GO" id="GO:0016746">
    <property type="term" value="F:acyltransferase activity"/>
    <property type="evidence" value="ECO:0007669"/>
    <property type="project" value="UniProtKB-KW"/>
</dbReference>
<proteinExistence type="inferred from homology"/>
<dbReference type="InterPro" id="IPR012147">
    <property type="entry name" value="P_Ac_Bu_trans"/>
</dbReference>
<evidence type="ECO:0000313" key="5">
    <source>
        <dbReference type="EMBL" id="EGO65128.1"/>
    </source>
</evidence>
<dbReference type="AlphaFoldDB" id="F7NFR5"/>
<dbReference type="Pfam" id="PF01515">
    <property type="entry name" value="PTA_PTB"/>
    <property type="match status" value="2"/>
</dbReference>
<feature type="domain" description="Phosphate acetyl/butaryl transferase" evidence="4">
    <location>
        <begin position="79"/>
        <end position="294"/>
    </location>
</feature>
<name>F7NFR5_9FIRM</name>
<protein>
    <submittedName>
        <fullName evidence="5">Phosphate butyryltransferase</fullName>
    </submittedName>
</protein>
<dbReference type="InterPro" id="IPR002505">
    <property type="entry name" value="PTA_PTB"/>
</dbReference>
<dbReference type="PANTHER" id="PTHR43356">
    <property type="entry name" value="PHOSPHATE ACETYLTRANSFERASE"/>
    <property type="match status" value="1"/>
</dbReference>
<dbReference type="PIRSF" id="PIRSF000428">
    <property type="entry name" value="P_Ac_trans"/>
    <property type="match status" value="1"/>
</dbReference>
<dbReference type="SUPFAM" id="SSF53659">
    <property type="entry name" value="Isocitrate/Isopropylmalate dehydrogenase-like"/>
    <property type="match status" value="1"/>
</dbReference>
<dbReference type="EMBL" id="AFGF01000032">
    <property type="protein sequence ID" value="EGO65128.1"/>
    <property type="molecule type" value="Genomic_DNA"/>
</dbReference>
<sequence length="307" mass="32150">MPVYANFAELLAKAKLRGKKRIAVAVAQDKDVLEAIKAAQDQGIIAPVLVGNASLIVSLIQSLGLPGDTPVIDEPDDTKAALAAVSLVHAGKADILMKGLVNSSIFLKAILDPEMGLRTGRLLSHLVAFEIPGTDKLVFHTDGGMNVAPNLAEKKDILMNSLQALKYLGIEQPNVAVLAANEMVNPKIPATTDAKALADMNANKELTPGIIEGPIAMDVAVSPEAAKHKGLSSKISGKADLFLMPSIEAGNLVGKTLTYYARAKIAGIIVGAAHPVVMTSRADSPEAKLNSIAFSCLATPFIQPLKD</sequence>
<comment type="similarity">
    <text evidence="1">Belongs to the phosphate acetyltransferase and butyryltransferase family.</text>
</comment>
<feature type="domain" description="Phosphate acetyl/butaryl transferase" evidence="4">
    <location>
        <begin position="9"/>
        <end position="62"/>
    </location>
</feature>
<dbReference type="OrthoDB" id="9774179at2"/>
<keyword evidence="6" id="KW-1185">Reference proteome</keyword>
<dbReference type="Proteomes" id="UP000003240">
    <property type="component" value="Unassembled WGS sequence"/>
</dbReference>
<dbReference type="RefSeq" id="WP_004573115.1">
    <property type="nucleotide sequence ID" value="NZ_AFGF01000032.1"/>
</dbReference>
<reference evidence="5 6" key="1">
    <citation type="journal article" date="2011" name="EMBO J.">
        <title>Structural diversity of bacterial flagellar motors.</title>
        <authorList>
            <person name="Chen S."/>
            <person name="Beeby M."/>
            <person name="Murphy G.E."/>
            <person name="Leadbetter J.R."/>
            <person name="Hendrixson D.R."/>
            <person name="Briegel A."/>
            <person name="Li Z."/>
            <person name="Shi J."/>
            <person name="Tocheva E.I."/>
            <person name="Muller A."/>
            <person name="Dobro M.J."/>
            <person name="Jensen G.J."/>
        </authorList>
    </citation>
    <scope>NUCLEOTIDE SEQUENCE [LARGE SCALE GENOMIC DNA]</scope>
    <source>
        <strain evidence="5 6">DSM 6540</strain>
    </source>
</reference>
<evidence type="ECO:0000256" key="3">
    <source>
        <dbReference type="ARBA" id="ARBA00023315"/>
    </source>
</evidence>
<evidence type="ECO:0000256" key="2">
    <source>
        <dbReference type="ARBA" id="ARBA00022679"/>
    </source>
</evidence>
<gene>
    <name evidence="5" type="ORF">ALO_04483</name>
</gene>
<dbReference type="PANTHER" id="PTHR43356:SF2">
    <property type="entry name" value="PHOSPHATE ACETYLTRANSFERASE"/>
    <property type="match status" value="1"/>
</dbReference>
<dbReference type="Gene3D" id="3.40.718.10">
    <property type="entry name" value="Isopropylmalate Dehydrogenase"/>
    <property type="match status" value="1"/>
</dbReference>
<organism evidence="5 6">
    <name type="scientific">Acetonema longum DSM 6540</name>
    <dbReference type="NCBI Taxonomy" id="1009370"/>
    <lineage>
        <taxon>Bacteria</taxon>
        <taxon>Bacillati</taxon>
        <taxon>Bacillota</taxon>
        <taxon>Negativicutes</taxon>
        <taxon>Acetonemataceae</taxon>
        <taxon>Acetonema</taxon>
    </lineage>
</organism>
<comment type="caution">
    <text evidence="5">The sequence shown here is derived from an EMBL/GenBank/DDBJ whole genome shotgun (WGS) entry which is preliminary data.</text>
</comment>
<evidence type="ECO:0000313" key="6">
    <source>
        <dbReference type="Proteomes" id="UP000003240"/>
    </source>
</evidence>
<keyword evidence="3" id="KW-0012">Acyltransferase</keyword>